<dbReference type="AlphaFoldDB" id="A0A809REK2"/>
<accession>A0A809REK2</accession>
<gene>
    <name evidence="1" type="ORF">NPRO_04400</name>
</gene>
<dbReference type="Proteomes" id="UP000662873">
    <property type="component" value="Chromosome"/>
</dbReference>
<dbReference type="PIRSF" id="PIRSF033563">
    <property type="entry name" value="UCP033563"/>
    <property type="match status" value="1"/>
</dbReference>
<evidence type="ECO:0000313" key="2">
    <source>
        <dbReference type="Proteomes" id="UP000662873"/>
    </source>
</evidence>
<reference evidence="1" key="1">
    <citation type="journal article" name="DNA Res.">
        <title>The physiological potential of anammox bacteria as revealed by their core genome structure.</title>
        <authorList>
            <person name="Okubo T."/>
            <person name="Toyoda A."/>
            <person name="Fukuhara K."/>
            <person name="Uchiyama I."/>
            <person name="Harigaya Y."/>
            <person name="Kuroiwa M."/>
            <person name="Suzuki T."/>
            <person name="Murakami Y."/>
            <person name="Suwa Y."/>
            <person name="Takami H."/>
        </authorList>
    </citation>
    <scope>NUCLEOTIDE SEQUENCE</scope>
    <source>
        <strain evidence="1">317325-2</strain>
    </source>
</reference>
<dbReference type="InterPro" id="IPR008323">
    <property type="entry name" value="UCP033563"/>
</dbReference>
<dbReference type="EMBL" id="AP021858">
    <property type="protein sequence ID" value="BBO22845.1"/>
    <property type="molecule type" value="Genomic_DNA"/>
</dbReference>
<dbReference type="PANTHER" id="PTHR36454">
    <property type="entry name" value="LMO2823 PROTEIN"/>
    <property type="match status" value="1"/>
</dbReference>
<evidence type="ECO:0008006" key="3">
    <source>
        <dbReference type="Google" id="ProtNLM"/>
    </source>
</evidence>
<name>A0A809REK2_9BACT</name>
<dbReference type="Pfam" id="PF06245">
    <property type="entry name" value="DUF1015"/>
    <property type="match status" value="1"/>
</dbReference>
<evidence type="ECO:0000313" key="1">
    <source>
        <dbReference type="EMBL" id="BBO22845.1"/>
    </source>
</evidence>
<organism evidence="1 2">
    <name type="scientific">Candidatus Nitrosymbiomonas proteolyticus</name>
    <dbReference type="NCBI Taxonomy" id="2608984"/>
    <lineage>
        <taxon>Bacteria</taxon>
        <taxon>Bacillati</taxon>
        <taxon>Armatimonadota</taxon>
        <taxon>Armatimonadota incertae sedis</taxon>
        <taxon>Candidatus Nitrosymbiomonas</taxon>
    </lineage>
</organism>
<sequence length="426" mass="47972">MATIRPFRALRFSQSAGPIEELVAPPYDVLSPEERDAFAAKNPKNIVWITLPEQLPDDRSKFVKYGRSSARLAEWRREGQLAVEPELGYYRYVQTFSIPGRQEPVTRTSFFALLKTEPYEKGVVLPHEETFPKHKEDRLRLMEATQAIVEPIYGLFEDDDGSGFDALASAPAELLATYDGPDGVSHRLELIADPEAVAALTRAMQDRRVWIADGHHRYETSRTYRESIGEKEGVVAEDFMLMALGSMADPGLVILPTHRIVKEMPLSPMKVDQALQTRFNTRRLPNEQLLSELNRLRADDTRVLGVAQPGGVGMLLCLEDPDLAARWVEGDNSPRYKKLDVTILHKVVFEKALGLTGQDFFSYTRDPEEALGATQSGAYAFLMNPPSVEDMKEIALGGEKMPQKSTYYYPKLLSGLVLWSFDLFEN</sequence>
<dbReference type="PANTHER" id="PTHR36454:SF1">
    <property type="entry name" value="DUF1015 DOMAIN-CONTAINING PROTEIN"/>
    <property type="match status" value="1"/>
</dbReference>
<protein>
    <recommendedName>
        <fullName evidence="3">DUF1015 domain-containing protein</fullName>
    </recommendedName>
</protein>
<proteinExistence type="predicted"/>
<dbReference type="KEGG" id="npy:NPRO_04400"/>